<dbReference type="InterPro" id="IPR012296">
    <property type="entry name" value="Nuclease_put_TT1808"/>
</dbReference>
<proteinExistence type="predicted"/>
<dbReference type="PANTHER" id="PTHR35400">
    <property type="entry name" value="SLR1083 PROTEIN"/>
    <property type="match status" value="1"/>
</dbReference>
<evidence type="ECO:0000259" key="1">
    <source>
        <dbReference type="Pfam" id="PF05685"/>
    </source>
</evidence>
<keyword evidence="3" id="KW-1185">Reference proteome</keyword>
<dbReference type="AlphaFoldDB" id="A0A919THG5"/>
<dbReference type="Gene3D" id="3.90.1570.10">
    <property type="entry name" value="tt1808, chain A"/>
    <property type="match status" value="1"/>
</dbReference>
<reference evidence="2" key="1">
    <citation type="submission" date="2021-01" db="EMBL/GenBank/DDBJ databases">
        <title>Whole genome shotgun sequence of Actinoplanes siamensis NBRC 109076.</title>
        <authorList>
            <person name="Komaki H."/>
            <person name="Tamura T."/>
        </authorList>
    </citation>
    <scope>NUCLEOTIDE SEQUENCE</scope>
    <source>
        <strain evidence="2">NBRC 109076</strain>
    </source>
</reference>
<sequence length="188" mass="21151">MLVLTEPSIPLSIIKDLDVEDLARLPRGYRYELREGNLFITTPSTYWHKRMARRLLLMLFAAGLDVLQDTGVRGDRPRDNRVPDLGVIGDDSAETAGISNLPGSAFRLVVEIVSENSPNGEYTDKASWYAHRGIPEYWIVDQDPEGSQGDAVVLMHRLAGEAEDPVYDHVRTVRLSELEAEYREKRAG</sequence>
<dbReference type="InterPro" id="IPR008538">
    <property type="entry name" value="Uma2"/>
</dbReference>
<dbReference type="CDD" id="cd06260">
    <property type="entry name" value="DUF820-like"/>
    <property type="match status" value="1"/>
</dbReference>
<dbReference type="InterPro" id="IPR011335">
    <property type="entry name" value="Restrct_endonuc-II-like"/>
</dbReference>
<gene>
    <name evidence="2" type="ORF">Asi03nite_10550</name>
</gene>
<name>A0A919THG5_9ACTN</name>
<dbReference type="EMBL" id="BOMW01000012">
    <property type="protein sequence ID" value="GIF03517.1"/>
    <property type="molecule type" value="Genomic_DNA"/>
</dbReference>
<comment type="caution">
    <text evidence="2">The sequence shown here is derived from an EMBL/GenBank/DDBJ whole genome shotgun (WGS) entry which is preliminary data.</text>
</comment>
<dbReference type="SUPFAM" id="SSF52980">
    <property type="entry name" value="Restriction endonuclease-like"/>
    <property type="match status" value="1"/>
</dbReference>
<dbReference type="Proteomes" id="UP000629619">
    <property type="component" value="Unassembled WGS sequence"/>
</dbReference>
<dbReference type="Pfam" id="PF05685">
    <property type="entry name" value="Uma2"/>
    <property type="match status" value="1"/>
</dbReference>
<protein>
    <recommendedName>
        <fullName evidence="1">Putative restriction endonuclease domain-containing protein</fullName>
    </recommendedName>
</protein>
<evidence type="ECO:0000313" key="2">
    <source>
        <dbReference type="EMBL" id="GIF03517.1"/>
    </source>
</evidence>
<dbReference type="PANTHER" id="PTHR35400:SF3">
    <property type="entry name" value="SLL1072 PROTEIN"/>
    <property type="match status" value="1"/>
</dbReference>
<accession>A0A919THG5</accession>
<feature type="domain" description="Putative restriction endonuclease" evidence="1">
    <location>
        <begin position="20"/>
        <end position="168"/>
    </location>
</feature>
<organism evidence="2 3">
    <name type="scientific">Actinoplanes siamensis</name>
    <dbReference type="NCBI Taxonomy" id="1223317"/>
    <lineage>
        <taxon>Bacteria</taxon>
        <taxon>Bacillati</taxon>
        <taxon>Actinomycetota</taxon>
        <taxon>Actinomycetes</taxon>
        <taxon>Micromonosporales</taxon>
        <taxon>Micromonosporaceae</taxon>
        <taxon>Actinoplanes</taxon>
    </lineage>
</organism>
<evidence type="ECO:0000313" key="3">
    <source>
        <dbReference type="Proteomes" id="UP000629619"/>
    </source>
</evidence>